<comment type="similarity">
    <text evidence="1">Belongs to the 'phage' integrase family.</text>
</comment>
<dbReference type="CDD" id="cd00801">
    <property type="entry name" value="INT_P4_C"/>
    <property type="match status" value="1"/>
</dbReference>
<keyword evidence="2" id="KW-0229">DNA integration</keyword>
<dbReference type="InterPro" id="IPR038488">
    <property type="entry name" value="Integrase_DNA-bd_sf"/>
</dbReference>
<feature type="domain" description="Tyr recombinase" evidence="5">
    <location>
        <begin position="197"/>
        <end position="374"/>
    </location>
</feature>
<dbReference type="PROSITE" id="PS51898">
    <property type="entry name" value="TYR_RECOMBINASE"/>
    <property type="match status" value="1"/>
</dbReference>
<evidence type="ECO:0000313" key="7">
    <source>
        <dbReference type="Proteomes" id="UP000215367"/>
    </source>
</evidence>
<dbReference type="Gene3D" id="1.10.443.10">
    <property type="entry name" value="Intergrase catalytic core"/>
    <property type="match status" value="1"/>
</dbReference>
<organism evidence="6 7">
    <name type="scientific">Azospirillum brasilense</name>
    <dbReference type="NCBI Taxonomy" id="192"/>
    <lineage>
        <taxon>Bacteria</taxon>
        <taxon>Pseudomonadati</taxon>
        <taxon>Pseudomonadota</taxon>
        <taxon>Alphaproteobacteria</taxon>
        <taxon>Rhodospirillales</taxon>
        <taxon>Azospirillaceae</taxon>
        <taxon>Azospirillum</taxon>
    </lineage>
</organism>
<keyword evidence="6" id="KW-0614">Plasmid</keyword>
<dbReference type="InterPro" id="IPR050808">
    <property type="entry name" value="Phage_Integrase"/>
</dbReference>
<dbReference type="SUPFAM" id="SSF56349">
    <property type="entry name" value="DNA breaking-rejoining enzymes"/>
    <property type="match status" value="1"/>
</dbReference>
<dbReference type="InterPro" id="IPR013762">
    <property type="entry name" value="Integrase-like_cat_sf"/>
</dbReference>
<evidence type="ECO:0000256" key="2">
    <source>
        <dbReference type="ARBA" id="ARBA00022908"/>
    </source>
</evidence>
<dbReference type="Pfam" id="PF22022">
    <property type="entry name" value="Phage_int_M"/>
    <property type="match status" value="1"/>
</dbReference>
<dbReference type="Gene3D" id="3.30.160.390">
    <property type="entry name" value="Integrase, DNA-binding domain"/>
    <property type="match status" value="1"/>
</dbReference>
<sequence length="386" mass="42886">MGKLTAVQVKNLKEPGRYQDGEGLMLDIGKSGSRSWVVRVQHNGKRRDIGLGSARDVGLAQARTAAAAVKEKIKAGIDPTAKPEEPPAIPNFRECALEVIKEHRPSWKNAKHEAQWRATLEAYAFPDLGDKPVDQITAPMVRDVLVKIWLTIPETARRVRQRIGAVLDWAHAKGYRPTEAPTRAVNKGLPKQPKGQDHFAALPWQKAPEFIATLRASDKAGEEVRRAFEFLILTAVRSGEMRGARWSEFDLDAKLWTIPAMRMKASKVHVVPLSDRAVELVKAAAMGEPDANALVFPGAKEGRPMSDMTLTMALRRMKVNCTAHGFRSTFRDWCAETTNFPREVAEAALAHAVGNRVEAAYRRSDLLEKRRQLMDEWAAYCTGIAG</sequence>
<dbReference type="InterPro" id="IPR025166">
    <property type="entry name" value="Integrase_DNA_bind_dom"/>
</dbReference>
<dbReference type="Gene3D" id="1.10.150.130">
    <property type="match status" value="1"/>
</dbReference>
<comment type="caution">
    <text evidence="6">The sequence shown here is derived from an EMBL/GenBank/DDBJ whole genome shotgun (WGS) entry which is preliminary data.</text>
</comment>
<dbReference type="EMBL" id="NOWT01000004">
    <property type="protein sequence ID" value="OYD85008.1"/>
    <property type="molecule type" value="Genomic_DNA"/>
</dbReference>
<proteinExistence type="inferred from homology"/>
<dbReference type="InterPro" id="IPR053876">
    <property type="entry name" value="Phage_int_M"/>
</dbReference>
<evidence type="ECO:0000313" key="6">
    <source>
        <dbReference type="EMBL" id="OYD85008.1"/>
    </source>
</evidence>
<dbReference type="PANTHER" id="PTHR30629">
    <property type="entry name" value="PROPHAGE INTEGRASE"/>
    <property type="match status" value="1"/>
</dbReference>
<evidence type="ECO:0000256" key="3">
    <source>
        <dbReference type="ARBA" id="ARBA00023125"/>
    </source>
</evidence>
<gene>
    <name evidence="6" type="ORF">CHT98_06185</name>
</gene>
<geneLocation type="plasmid" evidence="6">
    <name>unnamed</name>
</geneLocation>
<keyword evidence="4" id="KW-0233">DNA recombination</keyword>
<dbReference type="InterPro" id="IPR010998">
    <property type="entry name" value="Integrase_recombinase_N"/>
</dbReference>
<keyword evidence="3" id="KW-0238">DNA-binding</keyword>
<name>A0A235HGR8_AZOBR</name>
<reference evidence="6 7" key="1">
    <citation type="submission" date="2017-07" db="EMBL/GenBank/DDBJ databases">
        <title>Whole genome sequence of Azospirillum brasilense 2A1, a potential biofertilizer strain.</title>
        <authorList>
            <person name="Fontana C.A."/>
            <person name="Toffoli L.M."/>
            <person name="Salazar S.M."/>
            <person name="Puglisi E."/>
            <person name="Pedraza R."/>
            <person name="Bassi D."/>
            <person name="Cocconcelli P.S."/>
        </authorList>
    </citation>
    <scope>NUCLEOTIDE SEQUENCE [LARGE SCALE GENOMIC DNA]</scope>
    <source>
        <strain evidence="6 7">2A1</strain>
        <plasmid evidence="6">unnamed</plasmid>
    </source>
</reference>
<dbReference type="Proteomes" id="UP000215367">
    <property type="component" value="Unassembled WGS sequence"/>
</dbReference>
<dbReference type="Pfam" id="PF13356">
    <property type="entry name" value="Arm-DNA-bind_3"/>
    <property type="match status" value="1"/>
</dbReference>
<dbReference type="AlphaFoldDB" id="A0A235HGR8"/>
<dbReference type="RefSeq" id="WP_094302391.1">
    <property type="nucleotide sequence ID" value="NZ_NOWT01000004.1"/>
</dbReference>
<protein>
    <submittedName>
        <fullName evidence="6">Integrase</fullName>
    </submittedName>
</protein>
<dbReference type="PANTHER" id="PTHR30629:SF2">
    <property type="entry name" value="PROPHAGE INTEGRASE INTS-RELATED"/>
    <property type="match status" value="1"/>
</dbReference>
<dbReference type="InterPro" id="IPR002104">
    <property type="entry name" value="Integrase_catalytic"/>
</dbReference>
<dbReference type="GO" id="GO:0003677">
    <property type="term" value="F:DNA binding"/>
    <property type="evidence" value="ECO:0007669"/>
    <property type="project" value="UniProtKB-KW"/>
</dbReference>
<dbReference type="GO" id="GO:0015074">
    <property type="term" value="P:DNA integration"/>
    <property type="evidence" value="ECO:0007669"/>
    <property type="project" value="UniProtKB-KW"/>
</dbReference>
<evidence type="ECO:0000259" key="5">
    <source>
        <dbReference type="PROSITE" id="PS51898"/>
    </source>
</evidence>
<dbReference type="InterPro" id="IPR011010">
    <property type="entry name" value="DNA_brk_join_enz"/>
</dbReference>
<evidence type="ECO:0000256" key="4">
    <source>
        <dbReference type="ARBA" id="ARBA00023172"/>
    </source>
</evidence>
<accession>A0A235HGR8</accession>
<evidence type="ECO:0000256" key="1">
    <source>
        <dbReference type="ARBA" id="ARBA00008857"/>
    </source>
</evidence>
<dbReference type="Pfam" id="PF00589">
    <property type="entry name" value="Phage_integrase"/>
    <property type="match status" value="1"/>
</dbReference>
<dbReference type="GO" id="GO:0006310">
    <property type="term" value="P:DNA recombination"/>
    <property type="evidence" value="ECO:0007669"/>
    <property type="project" value="UniProtKB-KW"/>
</dbReference>